<dbReference type="EMBL" id="JBBJCI010000024">
    <property type="protein sequence ID" value="KAK7254455.1"/>
    <property type="molecule type" value="Genomic_DNA"/>
</dbReference>
<dbReference type="PANTHER" id="PTHR47484:SF1">
    <property type="entry name" value="COMPLEX 1 PROTEIN CONTAINING PROTEIN, EXPRESSED"/>
    <property type="match status" value="1"/>
</dbReference>
<evidence type="ECO:0000313" key="4">
    <source>
        <dbReference type="Proteomes" id="UP001363151"/>
    </source>
</evidence>
<comment type="caution">
    <text evidence="3">The sequence shown here is derived from an EMBL/GenBank/DDBJ whole genome shotgun (WGS) entry which is preliminary data.</text>
</comment>
<evidence type="ECO:0000313" key="3">
    <source>
        <dbReference type="EMBL" id="KAK7254455.1"/>
    </source>
</evidence>
<protein>
    <recommendedName>
        <fullName evidence="2">Complex 1 LYR protein domain-containing protein</fullName>
    </recommendedName>
</protein>
<dbReference type="InterPro" id="IPR008011">
    <property type="entry name" value="Complex1_LYR_dom"/>
</dbReference>
<dbReference type="InterPro" id="IPR045298">
    <property type="entry name" value="Complex1_LYR_LYRM7"/>
</dbReference>
<accession>A0ABR1GEX2</accession>
<feature type="compositionally biased region" description="Basic and acidic residues" evidence="1">
    <location>
        <begin position="70"/>
        <end position="79"/>
    </location>
</feature>
<proteinExistence type="predicted"/>
<reference evidence="3 4" key="1">
    <citation type="submission" date="2024-03" db="EMBL/GenBank/DDBJ databases">
        <title>Aureococcus anophagefferens CCMP1851 and Kratosvirus quantuckense: Draft genome of a second virus-susceptible host strain in the model system.</title>
        <authorList>
            <person name="Chase E."/>
            <person name="Truchon A.R."/>
            <person name="Schepens W."/>
            <person name="Wilhelm S.W."/>
        </authorList>
    </citation>
    <scope>NUCLEOTIDE SEQUENCE [LARGE SCALE GENOMIC DNA]</scope>
    <source>
        <strain evidence="3 4">CCMP1851</strain>
    </source>
</reference>
<evidence type="ECO:0000256" key="1">
    <source>
        <dbReference type="SAM" id="MobiDB-lite"/>
    </source>
</evidence>
<evidence type="ECO:0000259" key="2">
    <source>
        <dbReference type="Pfam" id="PF05347"/>
    </source>
</evidence>
<sequence length="139" mass="15856">MAGPAAHALRRAMTFAPRIERRTLFAPRKAANPEALSLYRDILRASRHFHWADKEGEPWNVVLRASARKEFEQARDEPARPAASARPADRARASPPIAQDPLLVARMLVVGRECLDRTVRQFEEAQHRIQSKVENTRTR</sequence>
<gene>
    <name evidence="3" type="ORF">SO694_00011032</name>
</gene>
<dbReference type="Pfam" id="PF05347">
    <property type="entry name" value="Complex1_LYR"/>
    <property type="match status" value="1"/>
</dbReference>
<dbReference type="CDD" id="cd20267">
    <property type="entry name" value="Complex1_LYR_LYRM7"/>
    <property type="match status" value="1"/>
</dbReference>
<feature type="domain" description="Complex 1 LYR protein" evidence="2">
    <location>
        <begin position="34"/>
        <end position="77"/>
    </location>
</feature>
<name>A0ABR1GEX2_AURAN</name>
<feature type="region of interest" description="Disordered" evidence="1">
    <location>
        <begin position="70"/>
        <end position="97"/>
    </location>
</feature>
<dbReference type="Proteomes" id="UP001363151">
    <property type="component" value="Unassembled WGS sequence"/>
</dbReference>
<dbReference type="PANTHER" id="PTHR47484">
    <property type="entry name" value="COMPLEX 1 PROTEIN CONTAINING PROTEIN, EXPRESSED"/>
    <property type="match status" value="1"/>
</dbReference>
<keyword evidence="4" id="KW-1185">Reference proteome</keyword>
<organism evidence="3 4">
    <name type="scientific">Aureococcus anophagefferens</name>
    <name type="common">Harmful bloom alga</name>
    <dbReference type="NCBI Taxonomy" id="44056"/>
    <lineage>
        <taxon>Eukaryota</taxon>
        <taxon>Sar</taxon>
        <taxon>Stramenopiles</taxon>
        <taxon>Ochrophyta</taxon>
        <taxon>Pelagophyceae</taxon>
        <taxon>Pelagomonadales</taxon>
        <taxon>Pelagomonadaceae</taxon>
        <taxon>Aureococcus</taxon>
    </lineage>
</organism>